<dbReference type="InParanoid" id="A0A067RJT5"/>
<sequence>MCLLFHYRSKGLCVSGVAYTPVRPAKSCWLKLEANKTKEERLGEIFAGCVGGLGQLTSIWKSRTTAVRKMDYSDCDGKGKGEGFGRRGGEEDRFSSEAGCRSAGQQIPRSD</sequence>
<evidence type="ECO:0000313" key="2">
    <source>
        <dbReference type="EMBL" id="KDR23268.1"/>
    </source>
</evidence>
<dbReference type="Proteomes" id="UP000027135">
    <property type="component" value="Unassembled WGS sequence"/>
</dbReference>
<proteinExistence type="predicted"/>
<gene>
    <name evidence="2" type="ORF">L798_15575</name>
</gene>
<dbReference type="AlphaFoldDB" id="A0A067RJT5"/>
<feature type="region of interest" description="Disordered" evidence="1">
    <location>
        <begin position="75"/>
        <end position="111"/>
    </location>
</feature>
<reference evidence="2 3" key="1">
    <citation type="journal article" date="2014" name="Nat. Commun.">
        <title>Molecular traces of alternative social organization in a termite genome.</title>
        <authorList>
            <person name="Terrapon N."/>
            <person name="Li C."/>
            <person name="Robertson H.M."/>
            <person name="Ji L."/>
            <person name="Meng X."/>
            <person name="Booth W."/>
            <person name="Chen Z."/>
            <person name="Childers C.P."/>
            <person name="Glastad K.M."/>
            <person name="Gokhale K."/>
            <person name="Gowin J."/>
            <person name="Gronenberg W."/>
            <person name="Hermansen R.A."/>
            <person name="Hu H."/>
            <person name="Hunt B.G."/>
            <person name="Huylmans A.K."/>
            <person name="Khalil S.M."/>
            <person name="Mitchell R.D."/>
            <person name="Munoz-Torres M.C."/>
            <person name="Mustard J.A."/>
            <person name="Pan H."/>
            <person name="Reese J.T."/>
            <person name="Scharf M.E."/>
            <person name="Sun F."/>
            <person name="Vogel H."/>
            <person name="Xiao J."/>
            <person name="Yang W."/>
            <person name="Yang Z."/>
            <person name="Yang Z."/>
            <person name="Zhou J."/>
            <person name="Zhu J."/>
            <person name="Brent C.S."/>
            <person name="Elsik C.G."/>
            <person name="Goodisman M.A."/>
            <person name="Liberles D.A."/>
            <person name="Roe R.M."/>
            <person name="Vargo E.L."/>
            <person name="Vilcinskas A."/>
            <person name="Wang J."/>
            <person name="Bornberg-Bauer E."/>
            <person name="Korb J."/>
            <person name="Zhang G."/>
            <person name="Liebig J."/>
        </authorList>
    </citation>
    <scope>NUCLEOTIDE SEQUENCE [LARGE SCALE GENOMIC DNA]</scope>
    <source>
        <tissue evidence="2">Whole organism</tissue>
    </source>
</reference>
<feature type="compositionally biased region" description="Basic and acidic residues" evidence="1">
    <location>
        <begin position="75"/>
        <end position="95"/>
    </location>
</feature>
<dbReference type="EMBL" id="KK852468">
    <property type="protein sequence ID" value="KDR23268.1"/>
    <property type="molecule type" value="Genomic_DNA"/>
</dbReference>
<protein>
    <submittedName>
        <fullName evidence="2">Uncharacterized protein</fullName>
    </submittedName>
</protein>
<accession>A0A067RJT5</accession>
<evidence type="ECO:0000313" key="3">
    <source>
        <dbReference type="Proteomes" id="UP000027135"/>
    </source>
</evidence>
<organism evidence="2 3">
    <name type="scientific">Zootermopsis nevadensis</name>
    <name type="common">Dampwood termite</name>
    <dbReference type="NCBI Taxonomy" id="136037"/>
    <lineage>
        <taxon>Eukaryota</taxon>
        <taxon>Metazoa</taxon>
        <taxon>Ecdysozoa</taxon>
        <taxon>Arthropoda</taxon>
        <taxon>Hexapoda</taxon>
        <taxon>Insecta</taxon>
        <taxon>Pterygota</taxon>
        <taxon>Neoptera</taxon>
        <taxon>Polyneoptera</taxon>
        <taxon>Dictyoptera</taxon>
        <taxon>Blattodea</taxon>
        <taxon>Blattoidea</taxon>
        <taxon>Termitoidae</taxon>
        <taxon>Termopsidae</taxon>
        <taxon>Zootermopsis</taxon>
    </lineage>
</organism>
<keyword evidence="3" id="KW-1185">Reference proteome</keyword>
<name>A0A067RJT5_ZOONE</name>
<evidence type="ECO:0000256" key="1">
    <source>
        <dbReference type="SAM" id="MobiDB-lite"/>
    </source>
</evidence>